<dbReference type="SUPFAM" id="SSF100879">
    <property type="entry name" value="Lesion bypass DNA polymerase (Y-family), little finger domain"/>
    <property type="match status" value="1"/>
</dbReference>
<evidence type="ECO:0000256" key="4">
    <source>
        <dbReference type="ARBA" id="ARBA00022705"/>
    </source>
</evidence>
<evidence type="ECO:0000259" key="6">
    <source>
        <dbReference type="PROSITE" id="PS50173"/>
    </source>
</evidence>
<dbReference type="Pfam" id="PF11799">
    <property type="entry name" value="IMS_C"/>
    <property type="match status" value="1"/>
</dbReference>
<dbReference type="OrthoDB" id="9808813at2"/>
<dbReference type="Pfam" id="PF00817">
    <property type="entry name" value="IMS"/>
    <property type="match status" value="1"/>
</dbReference>
<evidence type="ECO:0000313" key="8">
    <source>
        <dbReference type="Proteomes" id="UP000191200"/>
    </source>
</evidence>
<dbReference type="GO" id="GO:0006281">
    <property type="term" value="P:DNA repair"/>
    <property type="evidence" value="ECO:0007669"/>
    <property type="project" value="InterPro"/>
</dbReference>
<protein>
    <submittedName>
        <fullName evidence="7">Excinuclease ABC subunit A</fullName>
    </submittedName>
</protein>
<dbReference type="GO" id="GO:0003684">
    <property type="term" value="F:damaged DNA binding"/>
    <property type="evidence" value="ECO:0007669"/>
    <property type="project" value="InterPro"/>
</dbReference>
<dbReference type="STRING" id="519472.BHY08_03455"/>
<keyword evidence="2" id="KW-0515">Mutator protein</keyword>
<dbReference type="InterPro" id="IPR036775">
    <property type="entry name" value="DNA_pol_Y-fam_lit_finger_sf"/>
</dbReference>
<dbReference type="GO" id="GO:0009432">
    <property type="term" value="P:SOS response"/>
    <property type="evidence" value="ECO:0007669"/>
    <property type="project" value="TreeGrafter"/>
</dbReference>
<dbReference type="EMBL" id="CP017267">
    <property type="protein sequence ID" value="APB30971.1"/>
    <property type="molecule type" value="Genomic_DNA"/>
</dbReference>
<evidence type="ECO:0000256" key="2">
    <source>
        <dbReference type="ARBA" id="ARBA00022457"/>
    </source>
</evidence>
<dbReference type="RefSeq" id="WP_071456550.1">
    <property type="nucleotide sequence ID" value="NZ_CP017267.1"/>
</dbReference>
<dbReference type="GO" id="GO:0003887">
    <property type="term" value="F:DNA-directed DNA polymerase activity"/>
    <property type="evidence" value="ECO:0007669"/>
    <property type="project" value="UniProtKB-KW"/>
</dbReference>
<dbReference type="Gene3D" id="3.40.1170.60">
    <property type="match status" value="1"/>
</dbReference>
<keyword evidence="3" id="KW-0548">Nucleotidyltransferase</keyword>
<dbReference type="AlphaFoldDB" id="A0A1J0A4V9"/>
<dbReference type="PANTHER" id="PTHR11076:SF35">
    <property type="entry name" value="DNA REPAIR PROTEIN HOMOLOG YOBH"/>
    <property type="match status" value="1"/>
</dbReference>
<dbReference type="InterPro" id="IPR017961">
    <property type="entry name" value="DNA_pol_Y-fam_little_finger"/>
</dbReference>
<dbReference type="InterPro" id="IPR043128">
    <property type="entry name" value="Rev_trsase/Diguanyl_cyclase"/>
</dbReference>
<evidence type="ECO:0000256" key="3">
    <source>
        <dbReference type="ARBA" id="ARBA00022695"/>
    </source>
</evidence>
<dbReference type="CDD" id="cd01700">
    <property type="entry name" value="PolY_Pol_V_umuC"/>
    <property type="match status" value="1"/>
</dbReference>
<name>A0A1J0A4V9_9ENTE</name>
<dbReference type="InterPro" id="IPR043502">
    <property type="entry name" value="DNA/RNA_pol_sf"/>
</dbReference>
<dbReference type="PANTHER" id="PTHR11076">
    <property type="entry name" value="DNA REPAIR POLYMERASE UMUC / TRANSFERASE FAMILY MEMBER"/>
    <property type="match status" value="1"/>
</dbReference>
<comment type="similarity">
    <text evidence="1">Belongs to the DNA polymerase type-Y family.</text>
</comment>
<keyword evidence="5" id="KW-0239">DNA-directed DNA polymerase</keyword>
<dbReference type="InterPro" id="IPR001126">
    <property type="entry name" value="UmuC"/>
</dbReference>
<dbReference type="GO" id="GO:0006260">
    <property type="term" value="P:DNA replication"/>
    <property type="evidence" value="ECO:0007669"/>
    <property type="project" value="UniProtKB-KW"/>
</dbReference>
<dbReference type="InterPro" id="IPR050116">
    <property type="entry name" value="DNA_polymerase-Y"/>
</dbReference>
<keyword evidence="4" id="KW-0235">DNA replication</keyword>
<dbReference type="GO" id="GO:0042276">
    <property type="term" value="P:error-prone translesion synthesis"/>
    <property type="evidence" value="ECO:0007669"/>
    <property type="project" value="TreeGrafter"/>
</dbReference>
<sequence length="436" mass="49324">MSYNNNQFFDYTKEKQDDILCVDMKSFYASVECVARGLDPLNTLLVVMSGADSPGGLALAASPRAKKELGISNVSRRFEIPHHPDLLIVPPRMNLYIEKNIKINELFKEYVADEDILVYSIDETFVRISASKKLFRMGAYEFAQQLKRDIYHEMGLYCTIGIGDNMLLSKLALDNEAKNNPDMIAEWRYQDVSKTVWRIPKLTDFWGINKAMEKRLNQLGIYSIYDLAHYDFFHIRHPLGLIGQQLVAHAWGIDRANINETYKPVSKSIGNSQILKKDYTKINEIKIVIREVAEQVATRLRAKSFQTECVALSIGYSKYSESTGFRRQIKIDATDSSKELVMHCLQLFDTHYNGEAVRSAAVSYSKLVGNQAIQLNLFEEASTTLNDRLLDQTIDVIRKRFGFDAIVHASSLLEGATAIERSHLVGGHAGGMDGLT</sequence>
<gene>
    <name evidence="7" type="ORF">BHY08_03455</name>
</gene>
<organism evidence="7 8">
    <name type="scientific">Vagococcus teuberi</name>
    <dbReference type="NCBI Taxonomy" id="519472"/>
    <lineage>
        <taxon>Bacteria</taxon>
        <taxon>Bacillati</taxon>
        <taxon>Bacillota</taxon>
        <taxon>Bacilli</taxon>
        <taxon>Lactobacillales</taxon>
        <taxon>Enterococcaceae</taxon>
        <taxon>Vagococcus</taxon>
    </lineage>
</organism>
<reference evidence="7 8" key="1">
    <citation type="submission" date="2016-09" db="EMBL/GenBank/DDBJ databases">
        <title>Vagococcus teuberi sp. nov., isolated from the Malian artisanal sour milk fene.</title>
        <authorList>
            <person name="Wullschleger S."/>
            <person name="Seifert C."/>
            <person name="Baumgartner S."/>
            <person name="Lacroix C."/>
            <person name="Bonfoh B."/>
            <person name="Stevens M.J."/>
            <person name="Meile L."/>
        </authorList>
    </citation>
    <scope>NUCLEOTIDE SEQUENCE [LARGE SCALE GENOMIC DNA]</scope>
    <source>
        <strain evidence="7 8">DSM 21459</strain>
    </source>
</reference>
<evidence type="ECO:0000256" key="1">
    <source>
        <dbReference type="ARBA" id="ARBA00010945"/>
    </source>
</evidence>
<evidence type="ECO:0000256" key="5">
    <source>
        <dbReference type="ARBA" id="ARBA00022932"/>
    </source>
</evidence>
<dbReference type="SUPFAM" id="SSF56672">
    <property type="entry name" value="DNA/RNA polymerases"/>
    <property type="match status" value="1"/>
</dbReference>
<dbReference type="GO" id="GO:0005829">
    <property type="term" value="C:cytosol"/>
    <property type="evidence" value="ECO:0007669"/>
    <property type="project" value="TreeGrafter"/>
</dbReference>
<accession>A0A1J0A4V9</accession>
<dbReference type="KEGG" id="vte:BHY08_03455"/>
<dbReference type="Gene3D" id="1.10.150.20">
    <property type="entry name" value="5' to 3' exonuclease, C-terminal subdomain"/>
    <property type="match status" value="1"/>
</dbReference>
<dbReference type="Gene3D" id="3.30.1490.100">
    <property type="entry name" value="DNA polymerase, Y-family, little finger domain"/>
    <property type="match status" value="1"/>
</dbReference>
<keyword evidence="5" id="KW-0808">Transferase</keyword>
<evidence type="ECO:0000313" key="7">
    <source>
        <dbReference type="EMBL" id="APB30971.1"/>
    </source>
</evidence>
<proteinExistence type="inferred from homology"/>
<keyword evidence="8" id="KW-1185">Reference proteome</keyword>
<dbReference type="PROSITE" id="PS50173">
    <property type="entry name" value="UMUC"/>
    <property type="match status" value="1"/>
</dbReference>
<dbReference type="Proteomes" id="UP000191200">
    <property type="component" value="Chromosome"/>
</dbReference>
<dbReference type="Gene3D" id="3.30.70.270">
    <property type="match status" value="1"/>
</dbReference>
<feature type="domain" description="UmuC" evidence="6">
    <location>
        <begin position="19"/>
        <end position="209"/>
    </location>
</feature>